<organism evidence="2 3">
    <name type="scientific">Mycena alexandri</name>
    <dbReference type="NCBI Taxonomy" id="1745969"/>
    <lineage>
        <taxon>Eukaryota</taxon>
        <taxon>Fungi</taxon>
        <taxon>Dikarya</taxon>
        <taxon>Basidiomycota</taxon>
        <taxon>Agaricomycotina</taxon>
        <taxon>Agaricomycetes</taxon>
        <taxon>Agaricomycetidae</taxon>
        <taxon>Agaricales</taxon>
        <taxon>Marasmiineae</taxon>
        <taxon>Mycenaceae</taxon>
        <taxon>Mycena</taxon>
    </lineage>
</organism>
<reference evidence="2" key="1">
    <citation type="submission" date="2023-03" db="EMBL/GenBank/DDBJ databases">
        <title>Massive genome expansion in bonnet fungi (Mycena s.s.) driven by repeated elements and novel gene families across ecological guilds.</title>
        <authorList>
            <consortium name="Lawrence Berkeley National Laboratory"/>
            <person name="Harder C.B."/>
            <person name="Miyauchi S."/>
            <person name="Viragh M."/>
            <person name="Kuo A."/>
            <person name="Thoen E."/>
            <person name="Andreopoulos B."/>
            <person name="Lu D."/>
            <person name="Skrede I."/>
            <person name="Drula E."/>
            <person name="Henrissat B."/>
            <person name="Morin E."/>
            <person name="Kohler A."/>
            <person name="Barry K."/>
            <person name="LaButti K."/>
            <person name="Morin E."/>
            <person name="Salamov A."/>
            <person name="Lipzen A."/>
            <person name="Mereny Z."/>
            <person name="Hegedus B."/>
            <person name="Baldrian P."/>
            <person name="Stursova M."/>
            <person name="Weitz H."/>
            <person name="Taylor A."/>
            <person name="Grigoriev I.V."/>
            <person name="Nagy L.G."/>
            <person name="Martin F."/>
            <person name="Kauserud H."/>
        </authorList>
    </citation>
    <scope>NUCLEOTIDE SEQUENCE</scope>
    <source>
        <strain evidence="2">CBHHK200</strain>
    </source>
</reference>
<gene>
    <name evidence="2" type="ORF">C8F04DRAFT_1186728</name>
</gene>
<dbReference type="AlphaFoldDB" id="A0AAD6SQ58"/>
<comment type="caution">
    <text evidence="2">The sequence shown here is derived from an EMBL/GenBank/DDBJ whole genome shotgun (WGS) entry which is preliminary data.</text>
</comment>
<name>A0AAD6SQ58_9AGAR</name>
<keyword evidence="1" id="KW-0732">Signal</keyword>
<dbReference type="Proteomes" id="UP001218188">
    <property type="component" value="Unassembled WGS sequence"/>
</dbReference>
<sequence length="199" mass="22261">MRIGGPAGIWEQVCIIRLLFLAVRLSVEAHFASLDERDDPGPCAPGKRTASAASLRRLGLYPCASSPRPILVHAHPRLSSSLHPPHAGRYDLAADPQYCRHWSLERWMWREDARRVQAVWALFGLVAVAIGGIEGETSLWRMWVRDGGVGDDQAGYVFLSPRGDNVLFPRLARLSFRIYREAVELSNSNFDSTEVANIR</sequence>
<evidence type="ECO:0000256" key="1">
    <source>
        <dbReference type="SAM" id="SignalP"/>
    </source>
</evidence>
<proteinExistence type="predicted"/>
<keyword evidence="3" id="KW-1185">Reference proteome</keyword>
<evidence type="ECO:0000313" key="3">
    <source>
        <dbReference type="Proteomes" id="UP001218188"/>
    </source>
</evidence>
<feature type="signal peptide" evidence="1">
    <location>
        <begin position="1"/>
        <end position="29"/>
    </location>
</feature>
<dbReference type="EMBL" id="JARJCM010000090">
    <property type="protein sequence ID" value="KAJ7030513.1"/>
    <property type="molecule type" value="Genomic_DNA"/>
</dbReference>
<accession>A0AAD6SQ58</accession>
<protein>
    <submittedName>
        <fullName evidence="2">Uncharacterized protein</fullName>
    </submittedName>
</protein>
<evidence type="ECO:0000313" key="2">
    <source>
        <dbReference type="EMBL" id="KAJ7030513.1"/>
    </source>
</evidence>
<feature type="chain" id="PRO_5042268220" evidence="1">
    <location>
        <begin position="30"/>
        <end position="199"/>
    </location>
</feature>